<gene>
    <name evidence="2" type="ORF">CBRE1094_LOCUS24150</name>
</gene>
<feature type="region of interest" description="Disordered" evidence="1">
    <location>
        <begin position="223"/>
        <end position="248"/>
    </location>
</feature>
<dbReference type="EMBL" id="HBGU01044342">
    <property type="protein sequence ID" value="CAD9477198.1"/>
    <property type="molecule type" value="Transcribed_RNA"/>
</dbReference>
<protein>
    <submittedName>
        <fullName evidence="2">Uncharacterized protein</fullName>
    </submittedName>
</protein>
<organism evidence="2">
    <name type="scientific">Haptolina brevifila</name>
    <dbReference type="NCBI Taxonomy" id="156173"/>
    <lineage>
        <taxon>Eukaryota</taxon>
        <taxon>Haptista</taxon>
        <taxon>Haptophyta</taxon>
        <taxon>Prymnesiophyceae</taxon>
        <taxon>Prymnesiales</taxon>
        <taxon>Prymnesiaceae</taxon>
        <taxon>Haptolina</taxon>
    </lineage>
</organism>
<accession>A0A7S2MDI0</accession>
<name>A0A7S2MDI0_9EUKA</name>
<reference evidence="2" key="1">
    <citation type="submission" date="2021-01" db="EMBL/GenBank/DDBJ databases">
        <authorList>
            <person name="Corre E."/>
            <person name="Pelletier E."/>
            <person name="Niang G."/>
            <person name="Scheremetjew M."/>
            <person name="Finn R."/>
            <person name="Kale V."/>
            <person name="Holt S."/>
            <person name="Cochrane G."/>
            <person name="Meng A."/>
            <person name="Brown T."/>
            <person name="Cohen L."/>
        </authorList>
    </citation>
    <scope>NUCLEOTIDE SEQUENCE</scope>
    <source>
        <strain evidence="2">UTEX LB 985</strain>
    </source>
</reference>
<dbReference type="AlphaFoldDB" id="A0A7S2MDI0"/>
<evidence type="ECO:0000256" key="1">
    <source>
        <dbReference type="SAM" id="MobiDB-lite"/>
    </source>
</evidence>
<sequence length="267" mass="27862">MPPLAMLSLAVHALQPSRLAPHVRARWGAGAADGPRYSLRCICTMMMDDAYSNFAPSEKQLQYAQRLAQRTGLDLPPEALSDKESCSAFIDEALSKSPPSANQVAYAKSLAQSACIELPEQVLRSAKSCSEFIDEIQQSGSTAGFAGGSAGGGAATSRLPTDKQIIFAASLARQQQIGLSHEVLSDRAAASSFIDSMLAGGGAPNANTPIADPSGLSLVSESAVAGQELQSTQEPLEPAPFDLPAAVADAGDGNQERSLFREGQIPF</sequence>
<evidence type="ECO:0000313" key="2">
    <source>
        <dbReference type="EMBL" id="CAD9477198.1"/>
    </source>
</evidence>
<proteinExistence type="predicted"/>